<dbReference type="STRING" id="1354746.A0A0B2UFK7"/>
<dbReference type="GO" id="GO:0005524">
    <property type="term" value="F:ATP binding"/>
    <property type="evidence" value="ECO:0007669"/>
    <property type="project" value="UniProtKB-KW"/>
</dbReference>
<dbReference type="SUPFAM" id="SSF48592">
    <property type="entry name" value="GroEL equatorial domain-like"/>
    <property type="match status" value="1"/>
</dbReference>
<dbReference type="InterPro" id="IPR002194">
    <property type="entry name" value="Chaperonin_TCP-1_CS"/>
</dbReference>
<dbReference type="EMBL" id="JOKQ01000004">
    <property type="protein sequence ID" value="KHN69856.1"/>
    <property type="molecule type" value="Genomic_DNA"/>
</dbReference>
<dbReference type="Gene3D" id="1.10.560.10">
    <property type="entry name" value="GroEL-like equatorial domain"/>
    <property type="match status" value="1"/>
</dbReference>
<dbReference type="GeneID" id="26261488"/>
<dbReference type="GO" id="GO:0051082">
    <property type="term" value="F:unfolded protein binding"/>
    <property type="evidence" value="ECO:0007669"/>
    <property type="project" value="EnsemblFungi"/>
</dbReference>
<evidence type="ECO:0000313" key="8">
    <source>
        <dbReference type="EMBL" id="KHN69856.1"/>
    </source>
</evidence>
<dbReference type="RefSeq" id="XP_014563898.1">
    <property type="nucleotide sequence ID" value="XM_014708412.1"/>
</dbReference>
<evidence type="ECO:0000256" key="4">
    <source>
        <dbReference type="ARBA" id="ARBA00022741"/>
    </source>
</evidence>
<accession>A0A0B2UFK7</accession>
<sequence length="508" mass="55808">MSIFSHIDLGATEEKGDDAKRTILAGTDMIAEILKTTLGPKGMLKMLKGQNVSVTNDGAFILKNLMIDSASARILVDCSVGQDWEEGDGTTSVAILASLLVKEASKLSVHPTRILRGYRMAQEKCENILQGMSFEPTRDDLMKIVWTTLCSKVVKYDIEKFCSMCVNAVERLEGRNDLGLIQIIKCAGKLEDSYLDDGFILKKDVMVEEVSNPRILIANTSMDHDKIKVFGAKINVSSVSELEELENAEKAKIRDKVDRISRSKADVFINRQLIYDYPDQLLRMKGIQPIEHADFDGVERLSNVLGGKILSTFESMDESCYGTCKSVKNVEIGGERAVRFEGVSNGASTIVLFGSSKEMLDEAERSIHDALCVLMKINENPRAVYGGGASEMSMAVGLNKYAMEVAGAESDAIISFSNALQQIPKILSENGGHDGEETKASLRAEHNSGNSSYGVNVKDGSVCCMKEIGIIDSFRIKKRIIMAASEVAQMIVKCDGIAKRKPRERTRE</sequence>
<dbReference type="InterPro" id="IPR002423">
    <property type="entry name" value="Cpn60/GroEL/TCP-1"/>
</dbReference>
<dbReference type="Gene3D" id="3.30.260.10">
    <property type="entry name" value="TCP-1-like chaperonin intermediate domain"/>
    <property type="match status" value="1"/>
</dbReference>
<keyword evidence="9" id="KW-1185">Reference proteome</keyword>
<keyword evidence="5 7" id="KW-0067">ATP-binding</keyword>
<dbReference type="AlphaFoldDB" id="A0A0B2UFK7"/>
<comment type="subunit">
    <text evidence="3">Component of the T-complex protein 1 (TCP1) complex.</text>
</comment>
<dbReference type="OrthoDB" id="10248520at2759"/>
<organism evidence="8 9">
    <name type="scientific">Ordospora colligata OC4</name>
    <dbReference type="NCBI Taxonomy" id="1354746"/>
    <lineage>
        <taxon>Eukaryota</taxon>
        <taxon>Fungi</taxon>
        <taxon>Fungi incertae sedis</taxon>
        <taxon>Microsporidia</taxon>
        <taxon>Ordosporidae</taxon>
        <taxon>Ordospora</taxon>
    </lineage>
</organism>
<evidence type="ECO:0000313" key="9">
    <source>
        <dbReference type="Proteomes" id="UP000031056"/>
    </source>
</evidence>
<dbReference type="SUPFAM" id="SSF52029">
    <property type="entry name" value="GroEL apical domain-like"/>
    <property type="match status" value="1"/>
</dbReference>
<evidence type="ECO:0000256" key="1">
    <source>
        <dbReference type="ARBA" id="ARBA00002912"/>
    </source>
</evidence>
<evidence type="ECO:0000256" key="7">
    <source>
        <dbReference type="RuleBase" id="RU004187"/>
    </source>
</evidence>
<proteinExistence type="inferred from homology"/>
<dbReference type="GO" id="GO:0140662">
    <property type="term" value="F:ATP-dependent protein folding chaperone"/>
    <property type="evidence" value="ECO:0007669"/>
    <property type="project" value="InterPro"/>
</dbReference>
<evidence type="ECO:0000256" key="6">
    <source>
        <dbReference type="ARBA" id="ARBA00023186"/>
    </source>
</evidence>
<evidence type="ECO:0000256" key="3">
    <source>
        <dbReference type="ARBA" id="ARBA00011381"/>
    </source>
</evidence>
<dbReference type="SUPFAM" id="SSF54849">
    <property type="entry name" value="GroEL-intermediate domain like"/>
    <property type="match status" value="1"/>
</dbReference>
<dbReference type="Pfam" id="PF00118">
    <property type="entry name" value="Cpn60_TCP1"/>
    <property type="match status" value="1"/>
</dbReference>
<keyword evidence="6 7" id="KW-0143">Chaperone</keyword>
<dbReference type="PROSITE" id="PS00750">
    <property type="entry name" value="TCP1_1"/>
    <property type="match status" value="1"/>
</dbReference>
<dbReference type="PRINTS" id="PR00304">
    <property type="entry name" value="TCOMPLEXTCP1"/>
</dbReference>
<dbReference type="PANTHER" id="PTHR11353">
    <property type="entry name" value="CHAPERONIN"/>
    <property type="match status" value="1"/>
</dbReference>
<reference evidence="8 9" key="1">
    <citation type="journal article" date="2014" name="MBio">
        <title>The Ordospora colligata genome; evolution of extreme reduction in microsporidia and host-to-parasite horizontal gene transfer.</title>
        <authorList>
            <person name="Pombert J.-F."/>
            <person name="Haag K.L."/>
            <person name="Beidas S."/>
            <person name="Ebert D."/>
            <person name="Keeling P.J."/>
        </authorList>
    </citation>
    <scope>NUCLEOTIDE SEQUENCE [LARGE SCALE GENOMIC DNA]</scope>
    <source>
        <strain evidence="8 9">OC4</strain>
    </source>
</reference>
<dbReference type="Proteomes" id="UP000031056">
    <property type="component" value="Unassembled WGS sequence"/>
</dbReference>
<comment type="similarity">
    <text evidence="2 7">Belongs to the TCP-1 chaperonin family.</text>
</comment>
<evidence type="ECO:0000256" key="5">
    <source>
        <dbReference type="ARBA" id="ARBA00022840"/>
    </source>
</evidence>
<dbReference type="FunCoup" id="A0A0B2UFK7">
    <property type="interactions" value="338"/>
</dbReference>
<dbReference type="InParanoid" id="A0A0B2UFK7"/>
<dbReference type="InterPro" id="IPR027413">
    <property type="entry name" value="GROEL-like_equatorial_sf"/>
</dbReference>
<evidence type="ECO:0000256" key="2">
    <source>
        <dbReference type="ARBA" id="ARBA00008020"/>
    </source>
</evidence>
<protein>
    <submittedName>
        <fullName evidence="8">Subunit beta of T complex protein 1</fullName>
    </submittedName>
</protein>
<dbReference type="GO" id="GO:0016887">
    <property type="term" value="F:ATP hydrolysis activity"/>
    <property type="evidence" value="ECO:0007669"/>
    <property type="project" value="InterPro"/>
</dbReference>
<keyword evidence="4 7" id="KW-0547">Nucleotide-binding</keyword>
<dbReference type="HOGENOM" id="CLU_008891_6_2_1"/>
<comment type="caution">
    <text evidence="8">The sequence shown here is derived from an EMBL/GenBank/DDBJ whole genome shotgun (WGS) entry which is preliminary data.</text>
</comment>
<dbReference type="InterPro" id="IPR017998">
    <property type="entry name" value="Chaperone_TCP-1"/>
</dbReference>
<name>A0A0B2UFK7_9MICR</name>
<dbReference type="InterPro" id="IPR027409">
    <property type="entry name" value="GroEL-like_apical_dom_sf"/>
</dbReference>
<dbReference type="VEuPathDB" id="MicrosporidiaDB:M896_040490"/>
<gene>
    <name evidence="8" type="ORF">M896_040490</name>
</gene>
<comment type="function">
    <text evidence="1">Molecular chaperone; assists the folding of proteins upon ATP hydrolysis.</text>
</comment>
<dbReference type="Gene3D" id="3.50.7.10">
    <property type="entry name" value="GroEL"/>
    <property type="match status" value="1"/>
</dbReference>
<dbReference type="InterPro" id="IPR027410">
    <property type="entry name" value="TCP-1-like_intermed_sf"/>
</dbReference>
<dbReference type="GO" id="GO:0005832">
    <property type="term" value="C:chaperonin-containing T-complex"/>
    <property type="evidence" value="ECO:0007669"/>
    <property type="project" value="EnsemblFungi"/>
</dbReference>